<keyword evidence="5 9" id="KW-1133">Transmembrane helix</keyword>
<accession>A0A1Y2BBX6</accession>
<keyword evidence="2" id="KW-0328">Glycosyltransferase</keyword>
<dbReference type="AlphaFoldDB" id="A0A1Y2BBX6"/>
<reference evidence="11 12" key="1">
    <citation type="submission" date="2016-07" db="EMBL/GenBank/DDBJ databases">
        <title>Pervasive Adenine N6-methylation of Active Genes in Fungi.</title>
        <authorList>
            <consortium name="DOE Joint Genome Institute"/>
            <person name="Mondo S.J."/>
            <person name="Dannebaum R.O."/>
            <person name="Kuo R.C."/>
            <person name="Labutti K."/>
            <person name="Haridas S."/>
            <person name="Kuo A."/>
            <person name="Salamov A."/>
            <person name="Ahrendt S.R."/>
            <person name="Lipzen A."/>
            <person name="Sullivan W."/>
            <person name="Andreopoulos W.B."/>
            <person name="Clum A."/>
            <person name="Lindquist E."/>
            <person name="Daum C."/>
            <person name="Ramamoorthy G.K."/>
            <person name="Gryganskyi A."/>
            <person name="Culley D."/>
            <person name="Magnuson J.K."/>
            <person name="James T.Y."/>
            <person name="O'Malley M.A."/>
            <person name="Stajich J.E."/>
            <person name="Spatafora J.W."/>
            <person name="Visel A."/>
            <person name="Grigoriev I.V."/>
        </authorList>
    </citation>
    <scope>NUCLEOTIDE SEQUENCE [LARGE SCALE GENOMIC DNA]</scope>
    <source>
        <strain evidence="11 12">68-887.2</strain>
    </source>
</reference>
<dbReference type="Pfam" id="PF04577">
    <property type="entry name" value="Glyco_transf_61"/>
    <property type="match status" value="1"/>
</dbReference>
<dbReference type="GO" id="GO:0097363">
    <property type="term" value="F:protein O-acetylglucosaminyltransferase activity"/>
    <property type="evidence" value="ECO:0007669"/>
    <property type="project" value="TreeGrafter"/>
</dbReference>
<evidence type="ECO:0000256" key="6">
    <source>
        <dbReference type="ARBA" id="ARBA00023136"/>
    </source>
</evidence>
<dbReference type="STRING" id="71784.A0A1Y2BBX6"/>
<dbReference type="InterPro" id="IPR049625">
    <property type="entry name" value="Glyco_transf_61_cat"/>
</dbReference>
<keyword evidence="7" id="KW-0325">Glycoprotein</keyword>
<comment type="subcellular location">
    <subcellularLocation>
        <location evidence="1">Membrane</location>
        <topology evidence="1">Single-pass membrane protein</topology>
    </subcellularLocation>
</comment>
<keyword evidence="6 9" id="KW-0472">Membrane</keyword>
<evidence type="ECO:0000256" key="5">
    <source>
        <dbReference type="ARBA" id="ARBA00022989"/>
    </source>
</evidence>
<name>A0A1Y2BBX6_9TREE</name>
<feature type="compositionally biased region" description="Acidic residues" evidence="8">
    <location>
        <begin position="559"/>
        <end position="575"/>
    </location>
</feature>
<proteinExistence type="predicted"/>
<evidence type="ECO:0000256" key="1">
    <source>
        <dbReference type="ARBA" id="ARBA00004167"/>
    </source>
</evidence>
<keyword evidence="4 9" id="KW-0812">Transmembrane</keyword>
<evidence type="ECO:0000313" key="11">
    <source>
        <dbReference type="EMBL" id="ORY32329.1"/>
    </source>
</evidence>
<dbReference type="InParanoid" id="A0A1Y2BBX6"/>
<sequence>MSTFHPTRRDFVIVLVVTVLLGLFLQFDLSLRFTDSSGSDSLLGFKVGFGGSRHDWDDDDDVRPIGGTSRYLESVETGAKLATLEKIPGMREAKVKWGAEGAVRTEVLAHAPGWTIFDDLYLFNGTWFIVTDNPSSVPLLRLMTSTGKEIWNDQESINGREPSEKDMRIIFPSEAKKLWGQSASRVSGTTFLVNDPPQFLDHYYHFAAELLVGLWRTYSSLDPTISPSGTTHLPSPSRMIFPHVQAGKWNDYAKMNSFLSRAIFPSMSYEYQNDFHDRTDTARAFVFERVVFADRAAAFRGPEFKKTWRTASEAVTLQASHYWWTPVRKNLLEFVGTGIGGLDADEDDVTGVGVEQEEVPSDFDVVALEAEEGVIAEEEREKSDELAAAKMSQAGKPVITYVSRQDWGRRMLKKKDHESLVKELGELEKKYGWEINIVSMDKLSRDEQIRLAGRTTIMMGVHGNGLTHLLWMNNHNPRATVIEFFFPGGFAEDYEFTARALGIRHYGVWEDAVFTAPDTPQVAYPEGFQGNEIPLNGKAVAQLIEQRLLVERPARIEDGEGDSPSEVSEENDTQGDEGGKR</sequence>
<keyword evidence="12" id="KW-1185">Reference proteome</keyword>
<dbReference type="GO" id="GO:0005783">
    <property type="term" value="C:endoplasmic reticulum"/>
    <property type="evidence" value="ECO:0007669"/>
    <property type="project" value="TreeGrafter"/>
</dbReference>
<dbReference type="InterPro" id="IPR007657">
    <property type="entry name" value="Glycosyltransferase_61"/>
</dbReference>
<evidence type="ECO:0000256" key="8">
    <source>
        <dbReference type="SAM" id="MobiDB-lite"/>
    </source>
</evidence>
<feature type="region of interest" description="Disordered" evidence="8">
    <location>
        <begin position="551"/>
        <end position="581"/>
    </location>
</feature>
<evidence type="ECO:0000259" key="10">
    <source>
        <dbReference type="Pfam" id="PF04577"/>
    </source>
</evidence>
<evidence type="ECO:0000256" key="2">
    <source>
        <dbReference type="ARBA" id="ARBA00022676"/>
    </source>
</evidence>
<protein>
    <recommendedName>
        <fullName evidence="10">Glycosyltransferase 61 catalytic domain-containing protein</fullName>
    </recommendedName>
</protein>
<dbReference type="EMBL" id="MCFC01000010">
    <property type="protein sequence ID" value="ORY32329.1"/>
    <property type="molecule type" value="Genomic_DNA"/>
</dbReference>
<evidence type="ECO:0000313" key="12">
    <source>
        <dbReference type="Proteomes" id="UP000193986"/>
    </source>
</evidence>
<comment type="caution">
    <text evidence="11">The sequence shown here is derived from an EMBL/GenBank/DDBJ whole genome shotgun (WGS) entry which is preliminary data.</text>
</comment>
<dbReference type="Proteomes" id="UP000193986">
    <property type="component" value="Unassembled WGS sequence"/>
</dbReference>
<feature type="domain" description="Glycosyltransferase 61 catalytic" evidence="10">
    <location>
        <begin position="243"/>
        <end position="475"/>
    </location>
</feature>
<dbReference type="PANTHER" id="PTHR20961:SF38">
    <property type="entry name" value="PROTEIN O-LINKED-MANNOSE BETA-1,4-N-ACETYLGLUCOSAMINYLTRANSFERASE 2"/>
    <property type="match status" value="1"/>
</dbReference>
<feature type="transmembrane region" description="Helical" evidence="9">
    <location>
        <begin position="12"/>
        <end position="31"/>
    </location>
</feature>
<gene>
    <name evidence="11" type="ORF">BCR39DRAFT_464659</name>
</gene>
<evidence type="ECO:0000256" key="9">
    <source>
        <dbReference type="SAM" id="Phobius"/>
    </source>
</evidence>
<evidence type="ECO:0000256" key="3">
    <source>
        <dbReference type="ARBA" id="ARBA00022679"/>
    </source>
</evidence>
<keyword evidence="3" id="KW-0808">Transferase</keyword>
<dbReference type="GO" id="GO:0016020">
    <property type="term" value="C:membrane"/>
    <property type="evidence" value="ECO:0007669"/>
    <property type="project" value="UniProtKB-SubCell"/>
</dbReference>
<dbReference type="GO" id="GO:0035269">
    <property type="term" value="P:protein O-linked glycosylation via mannose"/>
    <property type="evidence" value="ECO:0007669"/>
    <property type="project" value="TreeGrafter"/>
</dbReference>
<evidence type="ECO:0000256" key="7">
    <source>
        <dbReference type="ARBA" id="ARBA00023180"/>
    </source>
</evidence>
<organism evidence="11 12">
    <name type="scientific">Naematelia encephala</name>
    <dbReference type="NCBI Taxonomy" id="71784"/>
    <lineage>
        <taxon>Eukaryota</taxon>
        <taxon>Fungi</taxon>
        <taxon>Dikarya</taxon>
        <taxon>Basidiomycota</taxon>
        <taxon>Agaricomycotina</taxon>
        <taxon>Tremellomycetes</taxon>
        <taxon>Tremellales</taxon>
        <taxon>Naemateliaceae</taxon>
        <taxon>Naematelia</taxon>
    </lineage>
</organism>
<evidence type="ECO:0000256" key="4">
    <source>
        <dbReference type="ARBA" id="ARBA00022692"/>
    </source>
</evidence>
<dbReference type="OrthoDB" id="529273at2759"/>
<dbReference type="PANTHER" id="PTHR20961">
    <property type="entry name" value="GLYCOSYLTRANSFERASE"/>
    <property type="match status" value="1"/>
</dbReference>